<sequence>MNRYPRVVIDLHKVEMNTKLLVEKCSSNNLSIMGVTKAFCAEPRVVEAMVKGGISYIADSRIDNIKKVAEYQVPKVLLRLPMKSEIDDLVRLVDISLNSEIETIRAIDVAAGKLERIHKIILMVELGDLREGILPEDLRTVVDEVVKLDNISLAGLGVNLTCYGGVIPSEGNLGELLNLAEVIKKEYGINLEIISGGNSSSLYLIDEGRMPEGINNLRLGEAILLGRETAYGERVEGASSDSYVLEAEIIELKSKPSIPTGEIGMDAFGNKPQFEDRGVRRRAILAVGRQDIDPDGLIPRDPNITVIGASSDHLIMDVEESENNYEIGDILSFDLEYGALLKAMTSNYIGKDFIEK</sequence>
<evidence type="ECO:0000256" key="2">
    <source>
        <dbReference type="ARBA" id="ARBA00022898"/>
    </source>
</evidence>
<feature type="domain" description="Alanine racemase N-terminal" evidence="4">
    <location>
        <begin position="9"/>
        <end position="223"/>
    </location>
</feature>
<dbReference type="RefSeq" id="WP_281834038.1">
    <property type="nucleotide sequence ID" value="NZ_BSDY01000004.1"/>
</dbReference>
<keyword evidence="2" id="KW-0663">Pyridoxal phosphate</keyword>
<evidence type="ECO:0000256" key="3">
    <source>
        <dbReference type="ARBA" id="ARBA00023235"/>
    </source>
</evidence>
<keyword evidence="3" id="KW-0413">Isomerase</keyword>
<reference evidence="5" key="1">
    <citation type="submission" date="2022-12" db="EMBL/GenBank/DDBJ databases">
        <title>Reference genome sequencing for broad-spectrum identification of bacterial and archaeal isolates by mass spectrometry.</title>
        <authorList>
            <person name="Sekiguchi Y."/>
            <person name="Tourlousse D.M."/>
        </authorList>
    </citation>
    <scope>NUCLEOTIDE SEQUENCE</scope>
    <source>
        <strain evidence="5">10succ1</strain>
    </source>
</reference>
<dbReference type="EMBL" id="BSDY01000004">
    <property type="protein sequence ID" value="GLI55517.1"/>
    <property type="molecule type" value="Genomic_DNA"/>
</dbReference>
<dbReference type="Pfam" id="PF01168">
    <property type="entry name" value="Ala_racemase_N"/>
    <property type="match status" value="1"/>
</dbReference>
<dbReference type="InterPro" id="IPR029066">
    <property type="entry name" value="PLP-binding_barrel"/>
</dbReference>
<proteinExistence type="predicted"/>
<evidence type="ECO:0000259" key="4">
    <source>
        <dbReference type="Pfam" id="PF01168"/>
    </source>
</evidence>
<dbReference type="InterPro" id="IPR001608">
    <property type="entry name" value="Ala_racemase_N"/>
</dbReference>
<comment type="caution">
    <text evidence="5">The sequence shown here is derived from an EMBL/GenBank/DDBJ whole genome shotgun (WGS) entry which is preliminary data.</text>
</comment>
<evidence type="ECO:0000256" key="1">
    <source>
        <dbReference type="ARBA" id="ARBA00001933"/>
    </source>
</evidence>
<name>A0A9W6LMD2_9FUSO</name>
<dbReference type="GO" id="GO:0005829">
    <property type="term" value="C:cytosol"/>
    <property type="evidence" value="ECO:0007669"/>
    <property type="project" value="TreeGrafter"/>
</dbReference>
<dbReference type="PANTHER" id="PTHR30511:SF3">
    <property type="entry name" value="LYSINE RACEMASE"/>
    <property type="match status" value="1"/>
</dbReference>
<dbReference type="GO" id="GO:0008784">
    <property type="term" value="F:alanine racemase activity"/>
    <property type="evidence" value="ECO:0007669"/>
    <property type="project" value="TreeGrafter"/>
</dbReference>
<dbReference type="InterPro" id="IPR000821">
    <property type="entry name" value="Ala_racemase"/>
</dbReference>
<dbReference type="AlphaFoldDB" id="A0A9W6LMD2"/>
<dbReference type="GO" id="GO:0030170">
    <property type="term" value="F:pyridoxal phosphate binding"/>
    <property type="evidence" value="ECO:0007669"/>
    <property type="project" value="TreeGrafter"/>
</dbReference>
<dbReference type="NCBIfam" id="NF040742">
    <property type="entry name" value="racem_Orr"/>
    <property type="match status" value="1"/>
</dbReference>
<dbReference type="PANTHER" id="PTHR30511">
    <property type="entry name" value="ALANINE RACEMASE"/>
    <property type="match status" value="1"/>
</dbReference>
<gene>
    <name evidence="5" type="ORF">PM10SUCC1_10310</name>
</gene>
<dbReference type="SUPFAM" id="SSF51419">
    <property type="entry name" value="PLP-binding barrel"/>
    <property type="match status" value="1"/>
</dbReference>
<dbReference type="CDD" id="cd06815">
    <property type="entry name" value="PLPDE_III_AR_like_1"/>
    <property type="match status" value="1"/>
</dbReference>
<comment type="cofactor">
    <cofactor evidence="1">
        <name>pyridoxal 5'-phosphate</name>
        <dbReference type="ChEBI" id="CHEBI:597326"/>
    </cofactor>
</comment>
<organism evidence="5 6">
    <name type="scientific">Propionigenium maris DSM 9537</name>
    <dbReference type="NCBI Taxonomy" id="1123000"/>
    <lineage>
        <taxon>Bacteria</taxon>
        <taxon>Fusobacteriati</taxon>
        <taxon>Fusobacteriota</taxon>
        <taxon>Fusobacteriia</taxon>
        <taxon>Fusobacteriales</taxon>
        <taxon>Fusobacteriaceae</taxon>
        <taxon>Propionigenium</taxon>
    </lineage>
</organism>
<dbReference type="Gene3D" id="3.20.20.10">
    <property type="entry name" value="Alanine racemase"/>
    <property type="match status" value="1"/>
</dbReference>
<evidence type="ECO:0000313" key="6">
    <source>
        <dbReference type="Proteomes" id="UP001144471"/>
    </source>
</evidence>
<dbReference type="Proteomes" id="UP001144471">
    <property type="component" value="Unassembled WGS sequence"/>
</dbReference>
<accession>A0A9W6LMD2</accession>
<keyword evidence="6" id="KW-1185">Reference proteome</keyword>
<protein>
    <submittedName>
        <fullName evidence="5">Alanine racemase</fullName>
    </submittedName>
</protein>
<evidence type="ECO:0000313" key="5">
    <source>
        <dbReference type="EMBL" id="GLI55517.1"/>
    </source>
</evidence>